<dbReference type="STRING" id="7266.A0A3B0J6C4"/>
<dbReference type="OMA" id="YRLPSHQ"/>
<dbReference type="EMBL" id="OUUW01000003">
    <property type="protein sequence ID" value="SPP77684.1"/>
    <property type="molecule type" value="Genomic_DNA"/>
</dbReference>
<dbReference type="AlphaFoldDB" id="A0A3B0J6C4"/>
<sequence length="596" mass="63885">MSQAAVLPDLSYTPGDHTEPEYRLATHQLLLDQKQARDHTEPLSRLYLDREETQPIKYRDRVTSATGRQFPALAAAQSRYADHLNGETFDTAFDSGFVPGKDLISYQRNAAYKSDNDLDPDLIRKMPLHSITEKPNERCPSPVVPAYANFELAKRMHQDNLDHQPLPDCVADLAFRKAQIAGGHAGLSLDIDPIATGVGVKTHNAGPTHCTKMKVFRPKTGGGVVPKAYGGGGIGGGDTFRGVGSAPAKKMGPMDLAICWDFKPASATEEPRLARHIDGSNDSAGPAVFTCVRTPREDNAADLGRSSGVFTSTLGEADFFDKDILRRKTDFGGRAIDREDPCACDYSPPHRDRARSVSRDSSAASHCRRGPPAAGVSFGNLAELSSGGGMPPNRLAKQYQSSPLLGGDKAYQALREKYLGPESSCEGNGPGGVHLEHGCRPAGPACKRDTLLRRPARRLCHKVGPAPGPASRGCCPPAFGHGHGHGHCLTSKAAFRAGVAKHNASSGDFMGMDTGCTGCSGGVGGGGGRVLVVPRPRQPYAKKNYDIDTLVPPFRSQGGGAGQGGYPEHWRLASVYQHAFKPLEQRRRPLLQTVYK</sequence>
<keyword evidence="4" id="KW-1185">Reference proteome</keyword>
<evidence type="ECO:0000256" key="1">
    <source>
        <dbReference type="SAM" id="MobiDB-lite"/>
    </source>
</evidence>
<protein>
    <recommendedName>
        <fullName evidence="2">DUF4812 domain-containing protein</fullName>
    </recommendedName>
</protein>
<proteinExistence type="predicted"/>
<dbReference type="OrthoDB" id="521617at2759"/>
<organism evidence="3 4">
    <name type="scientific">Drosophila guanche</name>
    <name type="common">Fruit fly</name>
    <dbReference type="NCBI Taxonomy" id="7266"/>
    <lineage>
        <taxon>Eukaryota</taxon>
        <taxon>Metazoa</taxon>
        <taxon>Ecdysozoa</taxon>
        <taxon>Arthropoda</taxon>
        <taxon>Hexapoda</taxon>
        <taxon>Insecta</taxon>
        <taxon>Pterygota</taxon>
        <taxon>Neoptera</taxon>
        <taxon>Endopterygota</taxon>
        <taxon>Diptera</taxon>
        <taxon>Brachycera</taxon>
        <taxon>Muscomorpha</taxon>
        <taxon>Ephydroidea</taxon>
        <taxon>Drosophilidae</taxon>
        <taxon>Drosophila</taxon>
        <taxon>Sophophora</taxon>
    </lineage>
</organism>
<feature type="compositionally biased region" description="Basic and acidic residues" evidence="1">
    <location>
        <begin position="348"/>
        <end position="358"/>
    </location>
</feature>
<evidence type="ECO:0000313" key="4">
    <source>
        <dbReference type="Proteomes" id="UP000268350"/>
    </source>
</evidence>
<feature type="region of interest" description="Disordered" evidence="1">
    <location>
        <begin position="347"/>
        <end position="372"/>
    </location>
</feature>
<evidence type="ECO:0000313" key="3">
    <source>
        <dbReference type="EMBL" id="SPP77684.1"/>
    </source>
</evidence>
<gene>
    <name evidence="3" type="ORF">DGUA_6G010186</name>
</gene>
<accession>A0A3B0J6C4</accession>
<name>A0A3B0J6C4_DROGU</name>
<feature type="domain" description="DUF4812" evidence="2">
    <location>
        <begin position="531"/>
        <end position="596"/>
    </location>
</feature>
<dbReference type="Pfam" id="PF16071">
    <property type="entry name" value="DUF4812"/>
    <property type="match status" value="1"/>
</dbReference>
<evidence type="ECO:0000259" key="2">
    <source>
        <dbReference type="Pfam" id="PF16071"/>
    </source>
</evidence>
<dbReference type="InterPro" id="IPR032084">
    <property type="entry name" value="DUF4812"/>
</dbReference>
<reference evidence="4" key="1">
    <citation type="submission" date="2018-01" db="EMBL/GenBank/DDBJ databases">
        <authorList>
            <person name="Alioto T."/>
            <person name="Alioto T."/>
        </authorList>
    </citation>
    <scope>NUCLEOTIDE SEQUENCE [LARGE SCALE GENOMIC DNA]</scope>
</reference>
<dbReference type="Proteomes" id="UP000268350">
    <property type="component" value="Unassembled WGS sequence"/>
</dbReference>